<name>A0A839QRB1_9MICO</name>
<proteinExistence type="predicted"/>
<feature type="region of interest" description="Disordered" evidence="1">
    <location>
        <begin position="141"/>
        <end position="166"/>
    </location>
</feature>
<dbReference type="AlphaFoldDB" id="A0A839QRB1"/>
<sequence>MSTGSTTTAHRACDPGSTPTPTPDPSVATFRPQTGHSVAPRRPRRAHSLPMVSISPLAAHIAPTIGPRTGQRSAAPPRREQCHLIGREVTIFWPLKGQNAPMKRLNRRCAGCADTAAVHPLTSSRPRCAQAQPSRRPFLVPTDPASRPHSGHTVTSLGPGEWPRSRVSRPGTGLGNLAQTRCTLCCTAAAHMLRGAAAQCAVLAQRERGDHRRRVFSCSSRDVLHVLLRTLRSSPQRRRCAREISYPGKPYFSLEHPSALLRVLSFFSAAHGADAP</sequence>
<organism evidence="2 3">
    <name type="scientific">Helcobacillus massiliensis</name>
    <dbReference type="NCBI Taxonomy" id="521392"/>
    <lineage>
        <taxon>Bacteria</taxon>
        <taxon>Bacillati</taxon>
        <taxon>Actinomycetota</taxon>
        <taxon>Actinomycetes</taxon>
        <taxon>Micrococcales</taxon>
        <taxon>Dermabacteraceae</taxon>
        <taxon>Helcobacillus</taxon>
    </lineage>
</organism>
<evidence type="ECO:0000313" key="2">
    <source>
        <dbReference type="EMBL" id="MBB3022844.1"/>
    </source>
</evidence>
<feature type="region of interest" description="Disordered" evidence="1">
    <location>
        <begin position="1"/>
        <end position="47"/>
    </location>
</feature>
<comment type="caution">
    <text evidence="2">The sequence shown here is derived from an EMBL/GenBank/DDBJ whole genome shotgun (WGS) entry which is preliminary data.</text>
</comment>
<reference evidence="2 3" key="1">
    <citation type="submission" date="2020-08" db="EMBL/GenBank/DDBJ databases">
        <title>Sequencing the genomes of 1000 actinobacteria strains.</title>
        <authorList>
            <person name="Klenk H.-P."/>
        </authorList>
    </citation>
    <scope>NUCLEOTIDE SEQUENCE [LARGE SCALE GENOMIC DNA]</scope>
    <source>
        <strain evidence="2 3">DSM 23040</strain>
    </source>
</reference>
<evidence type="ECO:0000313" key="3">
    <source>
        <dbReference type="Proteomes" id="UP000568050"/>
    </source>
</evidence>
<evidence type="ECO:0000256" key="1">
    <source>
        <dbReference type="SAM" id="MobiDB-lite"/>
    </source>
</evidence>
<keyword evidence="3" id="KW-1185">Reference proteome</keyword>
<dbReference type="Proteomes" id="UP000568050">
    <property type="component" value="Unassembled WGS sequence"/>
</dbReference>
<dbReference type="EMBL" id="JACHWP010000002">
    <property type="protein sequence ID" value="MBB3022844.1"/>
    <property type="molecule type" value="Genomic_DNA"/>
</dbReference>
<feature type="region of interest" description="Disordered" evidence="1">
    <location>
        <begin position="60"/>
        <end position="79"/>
    </location>
</feature>
<gene>
    <name evidence="2" type="ORF">FHX50_001127</name>
</gene>
<protein>
    <submittedName>
        <fullName evidence="2">Uncharacterized protein</fullName>
    </submittedName>
</protein>
<accession>A0A839QRB1</accession>